<dbReference type="PANTHER" id="PTHR35596:SF1">
    <property type="entry name" value="MICROBIAL-TYPE PARG CATALYTIC DOMAIN-CONTAINING PROTEIN"/>
    <property type="match status" value="1"/>
</dbReference>
<dbReference type="Pfam" id="PF10021">
    <property type="entry name" value="PARG_cat_microb"/>
    <property type="match status" value="1"/>
</dbReference>
<dbReference type="NCBIfam" id="TIGR02452">
    <property type="entry name" value="TIGR02452 family protein"/>
    <property type="match status" value="1"/>
</dbReference>
<proteinExistence type="predicted"/>
<organism evidence="3 4">
    <name type="scientific">Dendryphion nanum</name>
    <dbReference type="NCBI Taxonomy" id="256645"/>
    <lineage>
        <taxon>Eukaryota</taxon>
        <taxon>Fungi</taxon>
        <taxon>Dikarya</taxon>
        <taxon>Ascomycota</taxon>
        <taxon>Pezizomycotina</taxon>
        <taxon>Dothideomycetes</taxon>
        <taxon>Pleosporomycetidae</taxon>
        <taxon>Pleosporales</taxon>
        <taxon>Torulaceae</taxon>
        <taxon>Dendryphion</taxon>
    </lineage>
</organism>
<feature type="region of interest" description="Disordered" evidence="1">
    <location>
        <begin position="1"/>
        <end position="21"/>
    </location>
</feature>
<feature type="region of interest" description="Disordered" evidence="1">
    <location>
        <begin position="58"/>
        <end position="100"/>
    </location>
</feature>
<reference evidence="3" key="1">
    <citation type="journal article" date="2021" name="Nat. Commun.">
        <title>Genetic determinants of endophytism in the Arabidopsis root mycobiome.</title>
        <authorList>
            <person name="Mesny F."/>
            <person name="Miyauchi S."/>
            <person name="Thiergart T."/>
            <person name="Pickel B."/>
            <person name="Atanasova L."/>
            <person name="Karlsson M."/>
            <person name="Huettel B."/>
            <person name="Barry K.W."/>
            <person name="Haridas S."/>
            <person name="Chen C."/>
            <person name="Bauer D."/>
            <person name="Andreopoulos W."/>
            <person name="Pangilinan J."/>
            <person name="LaButti K."/>
            <person name="Riley R."/>
            <person name="Lipzen A."/>
            <person name="Clum A."/>
            <person name="Drula E."/>
            <person name="Henrissat B."/>
            <person name="Kohler A."/>
            <person name="Grigoriev I.V."/>
            <person name="Martin F.M."/>
            <person name="Hacquard S."/>
        </authorList>
    </citation>
    <scope>NUCLEOTIDE SEQUENCE</scope>
    <source>
        <strain evidence="3">MPI-CAGE-CH-0243</strain>
    </source>
</reference>
<dbReference type="Gene3D" id="3.40.220.10">
    <property type="entry name" value="Leucine Aminopeptidase, subunit E, domain 1"/>
    <property type="match status" value="1"/>
</dbReference>
<protein>
    <recommendedName>
        <fullName evidence="2">Microbial-type PARG catalytic domain-containing protein</fullName>
    </recommendedName>
</protein>
<dbReference type="PANTHER" id="PTHR35596">
    <property type="entry name" value="DUF2263 DOMAIN-CONTAINING PROTEIN"/>
    <property type="match status" value="1"/>
</dbReference>
<dbReference type="EMBL" id="JAGMWT010000001">
    <property type="protein sequence ID" value="KAH7138774.1"/>
    <property type="molecule type" value="Genomic_DNA"/>
</dbReference>
<feature type="compositionally biased region" description="Basic and acidic residues" evidence="1">
    <location>
        <begin position="483"/>
        <end position="498"/>
    </location>
</feature>
<evidence type="ECO:0000259" key="2">
    <source>
        <dbReference type="Pfam" id="PF10021"/>
    </source>
</evidence>
<dbReference type="Proteomes" id="UP000700596">
    <property type="component" value="Unassembled WGS sequence"/>
</dbReference>
<feature type="compositionally biased region" description="Basic and acidic residues" evidence="1">
    <location>
        <begin position="62"/>
        <end position="84"/>
    </location>
</feature>
<feature type="region of interest" description="Disordered" evidence="1">
    <location>
        <begin position="112"/>
        <end position="149"/>
    </location>
</feature>
<evidence type="ECO:0000256" key="1">
    <source>
        <dbReference type="SAM" id="MobiDB-lite"/>
    </source>
</evidence>
<feature type="domain" description="Microbial-type PARG catalytic" evidence="2">
    <location>
        <begin position="105"/>
        <end position="235"/>
    </location>
</feature>
<evidence type="ECO:0000313" key="3">
    <source>
        <dbReference type="EMBL" id="KAH7138774.1"/>
    </source>
</evidence>
<dbReference type="AlphaFoldDB" id="A0A9P9EFX0"/>
<feature type="compositionally biased region" description="Polar residues" evidence="1">
    <location>
        <begin position="171"/>
        <end position="186"/>
    </location>
</feature>
<comment type="caution">
    <text evidence="3">The sequence shown here is derived from an EMBL/GenBank/DDBJ whole genome shotgun (WGS) entry which is preliminary data.</text>
</comment>
<evidence type="ECO:0000313" key="4">
    <source>
        <dbReference type="Proteomes" id="UP000700596"/>
    </source>
</evidence>
<dbReference type="OrthoDB" id="9985428at2759"/>
<accession>A0A9P9EFX0</accession>
<feature type="compositionally biased region" description="Acidic residues" evidence="1">
    <location>
        <begin position="469"/>
        <end position="478"/>
    </location>
</feature>
<name>A0A9P9EFX0_9PLEO</name>
<dbReference type="SUPFAM" id="SSF52949">
    <property type="entry name" value="Macro domain-like"/>
    <property type="match status" value="1"/>
</dbReference>
<feature type="region of interest" description="Disordered" evidence="1">
    <location>
        <begin position="457"/>
        <end position="498"/>
    </location>
</feature>
<sequence>MGRPQLSQGLAPPAVRKDVRAKQARHLINKIIPSILASNARARGGADGSELIVYSISTQRSGEGDGERHVKRKEQERRKDEALERGGNGQHVSRSQHEGFIEEVQGNYKSKRTNKYKFSPKEASLRSEVSLVPSLPPTPMSQSPKSPPKIKIITTDTLTAARMMALPPNSSPRTSTGPQKASKSGITKKQANVLILNMASPLRPGGGVLSGATSQEEFLCARTTLLPSLKDTFYRLPEFGGVFTRDVLVVRNALPLGDAKGELPPGERYWVDVVSAGMLRFPELEGEQEENDENKSLTKADRAIVEAKMRAVLSIALSKGSRKVVLGAWGCGAYGNPVHEIAQAWRMVLNGVTPSSGKGKPEGPRNTWDSIEEVVFAITNHRMADRFAASFGGGIEVESGPGGHEMEGGDGVDEEDEAVEELKRKIMELQGQLESVWNPGLKARMISILDGLKAQLRDRAEGQEGSASGDEDEGDDGGGGDHVSSDGDHDSTDIKQGS</sequence>
<dbReference type="InterPro" id="IPR043472">
    <property type="entry name" value="Macro_dom-like"/>
</dbReference>
<gene>
    <name evidence="3" type="ORF">B0J11DRAFT_23785</name>
</gene>
<dbReference type="InterPro" id="IPR012664">
    <property type="entry name" value="CHP02452"/>
</dbReference>
<feature type="region of interest" description="Disordered" evidence="1">
    <location>
        <begin position="166"/>
        <end position="186"/>
    </location>
</feature>
<dbReference type="InterPro" id="IPR019261">
    <property type="entry name" value="PARG_cat_microbial"/>
</dbReference>
<keyword evidence="4" id="KW-1185">Reference proteome</keyword>